<dbReference type="InterPro" id="IPR031052">
    <property type="entry name" value="FHY3/FAR1"/>
</dbReference>
<keyword evidence="1" id="KW-0539">Nucleus</keyword>
<organism evidence="2 3">
    <name type="scientific">Spinacia oleracea</name>
    <name type="common">Spinach</name>
    <dbReference type="NCBI Taxonomy" id="3562"/>
    <lineage>
        <taxon>Eukaryota</taxon>
        <taxon>Viridiplantae</taxon>
        <taxon>Streptophyta</taxon>
        <taxon>Embryophyta</taxon>
        <taxon>Tracheophyta</taxon>
        <taxon>Spermatophyta</taxon>
        <taxon>Magnoliopsida</taxon>
        <taxon>eudicotyledons</taxon>
        <taxon>Gunneridae</taxon>
        <taxon>Pentapetalae</taxon>
        <taxon>Caryophyllales</taxon>
        <taxon>Chenopodiaceae</taxon>
        <taxon>Chenopodioideae</taxon>
        <taxon>Anserineae</taxon>
        <taxon>Spinacia</taxon>
    </lineage>
</organism>
<keyword evidence="2" id="KW-1185">Reference proteome</keyword>
<dbReference type="PANTHER" id="PTHR31669:SF283">
    <property type="entry name" value="PROTEIN FAR1-RELATED SEQUENCE"/>
    <property type="match status" value="1"/>
</dbReference>
<name>A0ABM3RPE1_SPIOL</name>
<proteinExistence type="inferred from homology"/>
<keyword evidence="1" id="KW-0863">Zinc-finger</keyword>
<dbReference type="Proteomes" id="UP000813463">
    <property type="component" value="Chromosome 4"/>
</dbReference>
<comment type="function">
    <text evidence="1">Putative transcription activator involved in regulating light control of development.</text>
</comment>
<accession>A0ABM3RPE1</accession>
<keyword evidence="1" id="KW-0862">Zinc</keyword>
<reference evidence="3" key="2">
    <citation type="submission" date="2025-08" db="UniProtKB">
        <authorList>
            <consortium name="RefSeq"/>
        </authorList>
    </citation>
    <scope>IDENTIFICATION</scope>
    <source>
        <tissue evidence="3">Leaf</tissue>
    </source>
</reference>
<dbReference type="GeneID" id="130471405"/>
<sequence>MDNKDGQVDIVGKIVIDLNIDYPSECDSSESTNTILCIDLESDVMRHAINGDDNIQNGFEMKIRSTENGKDVDCGNSNDSQGNAIKDVFHEAKYRWCIFHIVRNFEKIWGEILEKYKLQSINLFNDMFNLRHRWVPVYFKDDFCAGMSSTQRIESMNNFFKAFVNLNTSLKDFVHQYCLALGKRANDEDNENLRSINKPTLHFTEYVSKGMFQQLYTSKKFDKFQDQKRLMTYTSAKKFQDDEGICVYDVVTKKDKWP</sequence>
<comment type="subcellular location">
    <subcellularLocation>
        <location evidence="1">Nucleus</location>
    </subcellularLocation>
</comment>
<protein>
    <recommendedName>
        <fullName evidence="1">Protein FAR1-RELATED SEQUENCE</fullName>
    </recommendedName>
</protein>
<comment type="similarity">
    <text evidence="1">Belongs to the FHY3/FAR1 family.</text>
</comment>
<reference evidence="2" key="1">
    <citation type="journal article" date="2021" name="Nat. Commun.">
        <title>Genomic analyses provide insights into spinach domestication and the genetic basis of agronomic traits.</title>
        <authorList>
            <person name="Cai X."/>
            <person name="Sun X."/>
            <person name="Xu C."/>
            <person name="Sun H."/>
            <person name="Wang X."/>
            <person name="Ge C."/>
            <person name="Zhang Z."/>
            <person name="Wang Q."/>
            <person name="Fei Z."/>
            <person name="Jiao C."/>
            <person name="Wang Q."/>
        </authorList>
    </citation>
    <scope>NUCLEOTIDE SEQUENCE [LARGE SCALE GENOMIC DNA]</scope>
    <source>
        <strain evidence="2">cv. Varoflay</strain>
    </source>
</reference>
<evidence type="ECO:0000313" key="3">
    <source>
        <dbReference type="RefSeq" id="XP_056697479.1"/>
    </source>
</evidence>
<dbReference type="RefSeq" id="XP_056697479.1">
    <property type="nucleotide sequence ID" value="XM_056841501.1"/>
</dbReference>
<keyword evidence="1" id="KW-0479">Metal-binding</keyword>
<evidence type="ECO:0000256" key="1">
    <source>
        <dbReference type="RuleBase" id="RU367018"/>
    </source>
</evidence>
<gene>
    <name evidence="3" type="primary">LOC130471405</name>
</gene>
<dbReference type="PANTHER" id="PTHR31669">
    <property type="entry name" value="PROTEIN FAR1-RELATED SEQUENCE 10-RELATED"/>
    <property type="match status" value="1"/>
</dbReference>
<evidence type="ECO:0000313" key="2">
    <source>
        <dbReference type="Proteomes" id="UP000813463"/>
    </source>
</evidence>